<reference evidence="1" key="1">
    <citation type="submission" date="2024-05" db="EMBL/GenBank/DDBJ databases">
        <title>Genome Sequences of Four Agar- Degrading Marine Bacteria.</title>
        <authorList>
            <person name="Phillips E.K."/>
            <person name="Shaffer J.C."/>
            <person name="Henson M.W."/>
            <person name="Temperton B."/>
            <person name="Thrash C.J."/>
            <person name="Martin M.O."/>
        </authorList>
    </citation>
    <scope>NUCLEOTIDE SEQUENCE</scope>
    <source>
        <strain evidence="1">EKP203</strain>
    </source>
</reference>
<accession>A0ABT7Y2K5</accession>
<dbReference type="RefSeq" id="WP_289962233.1">
    <property type="nucleotide sequence ID" value="NZ_JAUEOZ010000001.1"/>
</dbReference>
<comment type="caution">
    <text evidence="1">The sequence shown here is derived from an EMBL/GenBank/DDBJ whole genome shotgun (WGS) entry which is preliminary data.</text>
</comment>
<dbReference type="Proteomes" id="UP001169719">
    <property type="component" value="Unassembled WGS sequence"/>
</dbReference>
<name>A0ABT7Y2K5_9VIBR</name>
<evidence type="ECO:0000313" key="2">
    <source>
        <dbReference type="Proteomes" id="UP001169719"/>
    </source>
</evidence>
<dbReference type="EMBL" id="JAUEOZ010000001">
    <property type="protein sequence ID" value="MDN2482235.1"/>
    <property type="molecule type" value="Genomic_DNA"/>
</dbReference>
<organism evidence="1 2">
    <name type="scientific">Vibrio agarivorans</name>
    <dbReference type="NCBI Taxonomy" id="153622"/>
    <lineage>
        <taxon>Bacteria</taxon>
        <taxon>Pseudomonadati</taxon>
        <taxon>Pseudomonadota</taxon>
        <taxon>Gammaproteobacteria</taxon>
        <taxon>Vibrionales</taxon>
        <taxon>Vibrionaceae</taxon>
        <taxon>Vibrio</taxon>
    </lineage>
</organism>
<dbReference type="NCBIfam" id="TIGR02444">
    <property type="entry name" value="TIGR02444 family protein"/>
    <property type="match status" value="1"/>
</dbReference>
<proteinExistence type="predicted"/>
<evidence type="ECO:0000313" key="1">
    <source>
        <dbReference type="EMBL" id="MDN2482235.1"/>
    </source>
</evidence>
<protein>
    <submittedName>
        <fullName evidence="1">TIGR02444 family protein</fullName>
    </submittedName>
</protein>
<keyword evidence="2" id="KW-1185">Reference proteome</keyword>
<sequence>MTNQQAHQLLTMEQLWQFSLEYYSSREVKDACLALQNQFHGNVNLLIALKWLDEHHYTIQEQDWHRVEQSLGRTEALLHHYRELRRKLKTALSDTLYREALQFELQLEKQQQADLVDCINHLTLACREEHSLTQMYCLQLGAEHLQAAFAKPVEALLN</sequence>
<dbReference type="Pfam" id="PF09523">
    <property type="entry name" value="DUF2390"/>
    <property type="match status" value="1"/>
</dbReference>
<dbReference type="InterPro" id="IPR012659">
    <property type="entry name" value="CHP02444"/>
</dbReference>
<gene>
    <name evidence="1" type="ORF">QWJ08_12710</name>
</gene>